<dbReference type="Proteomes" id="UP000305282">
    <property type="component" value="Unassembled WGS sequence"/>
</dbReference>
<accession>A0A4S5EUG2</accession>
<evidence type="ECO:0000256" key="1">
    <source>
        <dbReference type="ARBA" id="ARBA00001946"/>
    </source>
</evidence>
<dbReference type="GO" id="GO:0005886">
    <property type="term" value="C:plasma membrane"/>
    <property type="evidence" value="ECO:0007669"/>
    <property type="project" value="TreeGrafter"/>
</dbReference>
<dbReference type="InterPro" id="IPR017438">
    <property type="entry name" value="ATP-NAD_kinase_N"/>
</dbReference>
<organism evidence="4 5">
    <name type="scientific">Candidatus Frankia alpina</name>
    <dbReference type="NCBI Taxonomy" id="2699483"/>
    <lineage>
        <taxon>Bacteria</taxon>
        <taxon>Bacillati</taxon>
        <taxon>Actinomycetota</taxon>
        <taxon>Actinomycetes</taxon>
        <taxon>Frankiales</taxon>
        <taxon>Frankiaceae</taxon>
        <taxon>Frankia</taxon>
    </lineage>
</organism>
<dbReference type="InterPro" id="IPR001206">
    <property type="entry name" value="Diacylglycerol_kinase_cat_dom"/>
</dbReference>
<dbReference type="AlphaFoldDB" id="A0A4S5EUG2"/>
<comment type="similarity">
    <text evidence="2">Belongs to the diacylglycerol/lipid kinase family.</text>
</comment>
<protein>
    <submittedName>
        <fullName evidence="4">Diacylglycerol kinase</fullName>
    </submittedName>
</protein>
<reference evidence="4 5" key="1">
    <citation type="submission" date="2019-04" db="EMBL/GenBank/DDBJ databases">
        <title>Draft genome sequences for three unisolated Alnus-infective Frankia Sp+ strains, AgTrS, AiOr and AvVan, the first sequenced Frankia strains able to sporulate in-planta.</title>
        <authorList>
            <person name="Bethencourt L."/>
            <person name="Vautrin F."/>
            <person name="Taib N."/>
            <person name="Dubost A."/>
            <person name="Castro-Garcia L."/>
            <person name="Imbaud O."/>
            <person name="Abrouk D."/>
            <person name="Fournier P."/>
            <person name="Briolay J."/>
            <person name="Nguyen A."/>
            <person name="Normand P."/>
            <person name="Fernandez M.P."/>
            <person name="Brochier-Armanet C."/>
            <person name="Herrera-Belaroussi A."/>
        </authorList>
    </citation>
    <scope>NUCLEOTIDE SEQUENCE [LARGE SCALE GENOMIC DNA]</scope>
    <source>
        <strain evidence="4 5">AvVan</strain>
    </source>
</reference>
<evidence type="ECO:0000256" key="2">
    <source>
        <dbReference type="ARBA" id="ARBA00005983"/>
    </source>
</evidence>
<dbReference type="InterPro" id="IPR050187">
    <property type="entry name" value="Lipid_Phosphate_FormReg"/>
</dbReference>
<evidence type="ECO:0000313" key="5">
    <source>
        <dbReference type="Proteomes" id="UP000305282"/>
    </source>
</evidence>
<evidence type="ECO:0000313" key="4">
    <source>
        <dbReference type="EMBL" id="THJ76168.1"/>
    </source>
</evidence>
<dbReference type="Gene3D" id="2.60.200.40">
    <property type="match status" value="1"/>
</dbReference>
<dbReference type="SUPFAM" id="SSF111331">
    <property type="entry name" value="NAD kinase/diacylglycerol kinase-like"/>
    <property type="match status" value="1"/>
</dbReference>
<comment type="caution">
    <text evidence="4">The sequence shown here is derived from an EMBL/GenBank/DDBJ whole genome shotgun (WGS) entry which is preliminary data.</text>
</comment>
<keyword evidence="4" id="KW-0418">Kinase</keyword>
<evidence type="ECO:0000259" key="3">
    <source>
        <dbReference type="PROSITE" id="PS50146"/>
    </source>
</evidence>
<dbReference type="SMART" id="SM00046">
    <property type="entry name" value="DAGKc"/>
    <property type="match status" value="1"/>
</dbReference>
<comment type="cofactor">
    <cofactor evidence="1">
        <name>Mg(2+)</name>
        <dbReference type="ChEBI" id="CHEBI:18420"/>
    </cofactor>
</comment>
<keyword evidence="4" id="KW-0808">Transferase</keyword>
<dbReference type="EMBL" id="SSXH01000012">
    <property type="protein sequence ID" value="THJ76168.1"/>
    <property type="molecule type" value="Genomic_DNA"/>
</dbReference>
<sequence>MRGLLVVNPVATTTTERVRDVLATALAADVTMETVLTKGPGHGVELGARAVELGVDVVITLGGDGTVNEITNGLLQNSPLQDGPALAVVPGGSTNVFARALGYSASPVEATGELLAALREGRSRRISLGRAEYGGEGRWFTFCFGIGLDARVVARAEERRRKGRRNSAGLFLRTAAGQVTRGTDRGAPSMALETTDAHSFPTGVGLPIEEADARVAAAGEAAGSVEERIALGIVCNTRPWTYLNSRPVLACPEASFDTGLDLLALRRVRLSSVLRTASQILADGRGPRGRNVVRRHDAATMRFLADHPLPLQMDGEYLGEYADVALTHHPQALRVIA</sequence>
<dbReference type="Pfam" id="PF00781">
    <property type="entry name" value="DAGK_cat"/>
    <property type="match status" value="1"/>
</dbReference>
<dbReference type="GO" id="GO:0016301">
    <property type="term" value="F:kinase activity"/>
    <property type="evidence" value="ECO:0007669"/>
    <property type="project" value="UniProtKB-KW"/>
</dbReference>
<dbReference type="PANTHER" id="PTHR12358:SF106">
    <property type="entry name" value="LIPID KINASE YEGS"/>
    <property type="match status" value="1"/>
</dbReference>
<dbReference type="OrthoDB" id="142078at2"/>
<name>A0A4S5EUG2_9ACTN</name>
<gene>
    <name evidence="4" type="ORF">E7Y31_01290</name>
</gene>
<proteinExistence type="inferred from homology"/>
<dbReference type="Gene3D" id="3.40.50.10330">
    <property type="entry name" value="Probable inorganic polyphosphate/atp-NAD kinase, domain 1"/>
    <property type="match status" value="1"/>
</dbReference>
<dbReference type="PROSITE" id="PS50146">
    <property type="entry name" value="DAGK"/>
    <property type="match status" value="1"/>
</dbReference>
<keyword evidence="5" id="KW-1185">Reference proteome</keyword>
<dbReference type="RefSeq" id="WP_136446528.1">
    <property type="nucleotide sequence ID" value="NZ_SSXH01000012.1"/>
</dbReference>
<dbReference type="InterPro" id="IPR016064">
    <property type="entry name" value="NAD/diacylglycerol_kinase_sf"/>
</dbReference>
<dbReference type="PANTHER" id="PTHR12358">
    <property type="entry name" value="SPHINGOSINE KINASE"/>
    <property type="match status" value="1"/>
</dbReference>
<feature type="domain" description="DAGKc" evidence="3">
    <location>
        <begin position="1"/>
        <end position="135"/>
    </location>
</feature>